<dbReference type="PANTHER" id="PTHR43460">
    <property type="entry name" value="METHYLTRANSFERASE"/>
    <property type="match status" value="1"/>
</dbReference>
<dbReference type="PIRSF" id="PIRSF018249">
    <property type="entry name" value="MyrA_prd"/>
    <property type="match status" value="1"/>
</dbReference>
<dbReference type="Pfam" id="PF13847">
    <property type="entry name" value="Methyltransf_31"/>
    <property type="match status" value="1"/>
</dbReference>
<feature type="binding site" evidence="2">
    <location>
        <begin position="106"/>
        <end position="107"/>
    </location>
    <ligand>
        <name>S-adenosyl-L-methionine</name>
        <dbReference type="ChEBI" id="CHEBI:59789"/>
    </ligand>
</feature>
<gene>
    <name evidence="5" type="ORF">FC80_GL001267</name>
</gene>
<dbReference type="PANTHER" id="PTHR43460:SF1">
    <property type="entry name" value="METHYLTRANSFERASE TYPE 11 DOMAIN-CONTAINING PROTEIN"/>
    <property type="match status" value="1"/>
</dbReference>
<keyword evidence="2" id="KW-0949">S-adenosyl-L-methionine</keyword>
<dbReference type="PATRIC" id="fig|1423729.3.peg.1286"/>
<dbReference type="GO" id="GO:0046872">
    <property type="term" value="F:metal ion binding"/>
    <property type="evidence" value="ECO:0007669"/>
    <property type="project" value="UniProtKB-KW"/>
</dbReference>
<evidence type="ECO:0000256" key="1">
    <source>
        <dbReference type="PIRSR" id="PIRSR018249-1"/>
    </source>
</evidence>
<comment type="caution">
    <text evidence="5">The sequence shown here is derived from an EMBL/GenBank/DDBJ whole genome shotgun (WGS) entry which is preliminary data.</text>
</comment>
<evidence type="ECO:0000313" key="5">
    <source>
        <dbReference type="EMBL" id="KRM90364.1"/>
    </source>
</evidence>
<dbReference type="EMBL" id="AYZE01000015">
    <property type="protein sequence ID" value="KRM90364.1"/>
    <property type="molecule type" value="Genomic_DNA"/>
</dbReference>
<keyword evidence="1" id="KW-0479">Metal-binding</keyword>
<dbReference type="OrthoDB" id="5522265at2"/>
<feature type="binding site" evidence="1">
    <location>
        <position position="23"/>
    </location>
    <ligand>
        <name>Zn(2+)</name>
        <dbReference type="ChEBI" id="CHEBI:29105"/>
    </ligand>
</feature>
<feature type="binding site" evidence="1">
    <location>
        <position position="20"/>
    </location>
    <ligand>
        <name>Zn(2+)</name>
        <dbReference type="ChEBI" id="CHEBI:29105"/>
    </ligand>
</feature>
<protein>
    <submittedName>
        <fullName evidence="5">rRNA large subunit methyltransferase A</fullName>
    </submittedName>
</protein>
<evidence type="ECO:0000259" key="4">
    <source>
        <dbReference type="Pfam" id="PF21302"/>
    </source>
</evidence>
<dbReference type="InterPro" id="IPR025714">
    <property type="entry name" value="Methyltranfer_dom"/>
</dbReference>
<feature type="binding site" evidence="1">
    <location>
        <position position="37"/>
    </location>
    <ligand>
        <name>Zn(2+)</name>
        <dbReference type="ChEBI" id="CHEBI:29105"/>
    </ligand>
</feature>
<feature type="domain" description="23S rRNA (guanine(745)-N(1))-methyltransferase N-terminal" evidence="4">
    <location>
        <begin position="18"/>
        <end position="50"/>
    </location>
</feature>
<dbReference type="InterPro" id="IPR052939">
    <property type="entry name" value="23S_rRNA_MeTrnsfrase_RlmA"/>
</dbReference>
<keyword evidence="5" id="KW-0808">Transferase</keyword>
<dbReference type="InterPro" id="IPR029063">
    <property type="entry name" value="SAM-dependent_MTases_sf"/>
</dbReference>
<feature type="binding site" evidence="2">
    <location>
        <position position="80"/>
    </location>
    <ligand>
        <name>S-adenosyl-L-methionine</name>
        <dbReference type="ChEBI" id="CHEBI:59789"/>
    </ligand>
</feature>
<dbReference type="Gene3D" id="3.40.50.150">
    <property type="entry name" value="Vaccinia Virus protein VP39"/>
    <property type="match status" value="1"/>
</dbReference>
<dbReference type="Proteomes" id="UP000051131">
    <property type="component" value="Unassembled WGS sequence"/>
</dbReference>
<feature type="binding site" evidence="1">
    <location>
        <position position="41"/>
    </location>
    <ligand>
        <name>Zn(2+)</name>
        <dbReference type="ChEBI" id="CHEBI:29105"/>
    </ligand>
</feature>
<sequence>MKKIEKKLEFVAQHKDLFICPVCKKKFAETKSYSIVCVNGHTFDFSKKGTLYFLTHPIKSDYDDDQMWNSRKEIQIAGFFEPIVEKIISIIGNRQNQRILDVGCGEGSTLSYIENQRQGKQDTMIGFDISKRAINLAAQRETDAFFCIADLAQLPFDQHIFNVIIDMFSPSSYSEFKRVLAEDGILIKIIPNSNYLVELRHLLYDEGDKNYSYSNHNVINLVRENYADVEVEQLKYTFELTDELFENLLFMTPLHWGAKKQKMDYALTNKLKSVTIDVSVLVVKNK</sequence>
<keyword evidence="5" id="KW-0489">Methyltransferase</keyword>
<reference evidence="5 6" key="1">
    <citation type="journal article" date="2015" name="Genome Announc.">
        <title>Expanding the biotechnology potential of lactobacilli through comparative genomics of 213 strains and associated genera.</title>
        <authorList>
            <person name="Sun Z."/>
            <person name="Harris H.M."/>
            <person name="McCann A."/>
            <person name="Guo C."/>
            <person name="Argimon S."/>
            <person name="Zhang W."/>
            <person name="Yang X."/>
            <person name="Jeffery I.B."/>
            <person name="Cooney J.C."/>
            <person name="Kagawa T.F."/>
            <person name="Liu W."/>
            <person name="Song Y."/>
            <person name="Salvetti E."/>
            <person name="Wrobel A."/>
            <person name="Rasinkangas P."/>
            <person name="Parkhill J."/>
            <person name="Rea M.C."/>
            <person name="O'Sullivan O."/>
            <person name="Ritari J."/>
            <person name="Douillard F.P."/>
            <person name="Paul Ross R."/>
            <person name="Yang R."/>
            <person name="Briner A.E."/>
            <person name="Felis G.E."/>
            <person name="de Vos W.M."/>
            <person name="Barrangou R."/>
            <person name="Klaenhammer T.R."/>
            <person name="Caufield P.W."/>
            <person name="Cui Y."/>
            <person name="Zhang H."/>
            <person name="O'Toole P.W."/>
        </authorList>
    </citation>
    <scope>NUCLEOTIDE SEQUENCE [LARGE SCALE GENOMIC DNA]</scope>
    <source>
        <strain evidence="5 6">DSM 21116</strain>
    </source>
</reference>
<dbReference type="Pfam" id="PF21302">
    <property type="entry name" value="Zn_ribbon_RlmA"/>
    <property type="match status" value="1"/>
</dbReference>
<dbReference type="GO" id="GO:0008168">
    <property type="term" value="F:methyltransferase activity"/>
    <property type="evidence" value="ECO:0007669"/>
    <property type="project" value="UniProtKB-KW"/>
</dbReference>
<dbReference type="GO" id="GO:0032259">
    <property type="term" value="P:methylation"/>
    <property type="evidence" value="ECO:0007669"/>
    <property type="project" value="UniProtKB-KW"/>
</dbReference>
<keyword evidence="1" id="KW-0862">Zinc</keyword>
<evidence type="ECO:0000256" key="2">
    <source>
        <dbReference type="PIRSR" id="PIRSR018249-2"/>
    </source>
</evidence>
<name>A0A0R2CQ58_9LACO</name>
<keyword evidence="6" id="KW-1185">Reference proteome</keyword>
<organism evidence="5 6">
    <name type="scientific">Liquorilactobacillus cacaonum DSM 21116</name>
    <dbReference type="NCBI Taxonomy" id="1423729"/>
    <lineage>
        <taxon>Bacteria</taxon>
        <taxon>Bacillati</taxon>
        <taxon>Bacillota</taxon>
        <taxon>Bacilli</taxon>
        <taxon>Lactobacillales</taxon>
        <taxon>Lactobacillaceae</taxon>
        <taxon>Liquorilactobacillus</taxon>
    </lineage>
</organism>
<dbReference type="SUPFAM" id="SSF53335">
    <property type="entry name" value="S-adenosyl-L-methionine-dependent methyltransferases"/>
    <property type="match status" value="1"/>
</dbReference>
<evidence type="ECO:0000313" key="6">
    <source>
        <dbReference type="Proteomes" id="UP000051131"/>
    </source>
</evidence>
<feature type="binding site" evidence="2">
    <location>
        <position position="195"/>
    </location>
    <ligand>
        <name>S-adenosyl-L-methionine</name>
        <dbReference type="ChEBI" id="CHEBI:59789"/>
    </ligand>
</feature>
<dbReference type="InterPro" id="IPR048647">
    <property type="entry name" value="RlmA_N"/>
</dbReference>
<dbReference type="CDD" id="cd02440">
    <property type="entry name" value="AdoMet_MTases"/>
    <property type="match status" value="1"/>
</dbReference>
<dbReference type="RefSeq" id="WP_057829484.1">
    <property type="nucleotide sequence ID" value="NZ_AYZE01000015.1"/>
</dbReference>
<accession>A0A0R2CQ58</accession>
<proteinExistence type="predicted"/>
<dbReference type="InterPro" id="IPR016718">
    <property type="entry name" value="rRNA_m1G-MeTrfase_A_prd"/>
</dbReference>
<evidence type="ECO:0000259" key="3">
    <source>
        <dbReference type="Pfam" id="PF13847"/>
    </source>
</evidence>
<dbReference type="STRING" id="1423729.FC80_GL001267"/>
<feature type="domain" description="Methyltransferase" evidence="3">
    <location>
        <begin position="95"/>
        <end position="230"/>
    </location>
</feature>
<dbReference type="AlphaFoldDB" id="A0A0R2CQ58"/>